<sequence>MGNQESGIFRDTRERTSKVHLKDALLSGKTLTLREGIMKVTKEFTEESMISKKEKKHGVSGQAELQDIIIAYLSAEVKLKREDATSVLSASILEADLSYPKTPLMHALDFMATELAQAIKTEIAKATKKKQHVTSDDDKTEGGFDRSGLAKQRLMASRGGNTRGKKAVTARPIMASSGIELTEEEKRQMAKFSGMSLPPSRGEGEK</sequence>
<feature type="compositionally biased region" description="Basic and acidic residues" evidence="1">
    <location>
        <begin position="133"/>
        <end position="144"/>
    </location>
</feature>
<dbReference type="OrthoDB" id="191952at2759"/>
<feature type="region of interest" description="Disordered" evidence="1">
    <location>
        <begin position="128"/>
        <end position="206"/>
    </location>
</feature>
<evidence type="ECO:0000313" key="3">
    <source>
        <dbReference type="Proteomes" id="UP001165082"/>
    </source>
</evidence>
<evidence type="ECO:0000256" key="1">
    <source>
        <dbReference type="SAM" id="MobiDB-lite"/>
    </source>
</evidence>
<comment type="caution">
    <text evidence="2">The sequence shown here is derived from an EMBL/GenBank/DDBJ whole genome shotgun (WGS) entry which is preliminary data.</text>
</comment>
<organism evidence="2 3">
    <name type="scientific">Triparma retinervis</name>
    <dbReference type="NCBI Taxonomy" id="2557542"/>
    <lineage>
        <taxon>Eukaryota</taxon>
        <taxon>Sar</taxon>
        <taxon>Stramenopiles</taxon>
        <taxon>Ochrophyta</taxon>
        <taxon>Bolidophyceae</taxon>
        <taxon>Parmales</taxon>
        <taxon>Triparmaceae</taxon>
        <taxon>Triparma</taxon>
    </lineage>
</organism>
<protein>
    <submittedName>
        <fullName evidence="2">Uncharacterized protein</fullName>
    </submittedName>
</protein>
<reference evidence="2" key="1">
    <citation type="submission" date="2022-07" db="EMBL/GenBank/DDBJ databases">
        <title>Genome analysis of Parmales, a sister group of diatoms, reveals the evolutionary specialization of diatoms from phago-mixotrophs to photoautotrophs.</title>
        <authorList>
            <person name="Ban H."/>
            <person name="Sato S."/>
            <person name="Yoshikawa S."/>
            <person name="Kazumasa Y."/>
            <person name="Nakamura Y."/>
            <person name="Ichinomiya M."/>
            <person name="Saitoh K."/>
            <person name="Sato N."/>
            <person name="Blanc-Mathieu R."/>
            <person name="Endo H."/>
            <person name="Kuwata A."/>
            <person name="Ogata H."/>
        </authorList>
    </citation>
    <scope>NUCLEOTIDE SEQUENCE</scope>
</reference>
<accession>A0A9W7FIN5</accession>
<dbReference type="EMBL" id="BRXZ01000500">
    <property type="protein sequence ID" value="GMI12897.1"/>
    <property type="molecule type" value="Genomic_DNA"/>
</dbReference>
<name>A0A9W7FIN5_9STRA</name>
<gene>
    <name evidence="2" type="ORF">TrRE_jg11921</name>
</gene>
<evidence type="ECO:0000313" key="2">
    <source>
        <dbReference type="EMBL" id="GMI12897.1"/>
    </source>
</evidence>
<dbReference type="Proteomes" id="UP001165082">
    <property type="component" value="Unassembled WGS sequence"/>
</dbReference>
<keyword evidence="3" id="KW-1185">Reference proteome</keyword>
<proteinExistence type="predicted"/>
<dbReference type="AlphaFoldDB" id="A0A9W7FIN5"/>